<evidence type="ECO:0000256" key="5">
    <source>
        <dbReference type="RuleBase" id="RU361157"/>
    </source>
</evidence>
<dbReference type="InterPro" id="IPR047817">
    <property type="entry name" value="ABC2_TM_bact-type"/>
</dbReference>
<evidence type="ECO:0000256" key="3">
    <source>
        <dbReference type="ARBA" id="ARBA00022989"/>
    </source>
</evidence>
<evidence type="ECO:0000259" key="6">
    <source>
        <dbReference type="PROSITE" id="PS51012"/>
    </source>
</evidence>
<evidence type="ECO:0000256" key="1">
    <source>
        <dbReference type="ARBA" id="ARBA00004141"/>
    </source>
</evidence>
<dbReference type="PANTHER" id="PTHR43332:SF1">
    <property type="entry name" value="TRANSPORT PERMEASE PROTEIN"/>
    <property type="match status" value="1"/>
</dbReference>
<dbReference type="AlphaFoldDB" id="A0A2H0W133"/>
<feature type="transmembrane region" description="Helical" evidence="5">
    <location>
        <begin position="171"/>
        <end position="192"/>
    </location>
</feature>
<keyword evidence="5" id="KW-1003">Cell membrane</keyword>
<feature type="domain" description="ABC transmembrane type-2" evidence="6">
    <location>
        <begin position="23"/>
        <end position="252"/>
    </location>
</feature>
<evidence type="ECO:0000256" key="4">
    <source>
        <dbReference type="ARBA" id="ARBA00023136"/>
    </source>
</evidence>
<dbReference type="Proteomes" id="UP000230935">
    <property type="component" value="Unassembled WGS sequence"/>
</dbReference>
<dbReference type="InterPro" id="IPR013525">
    <property type="entry name" value="ABC2_TM"/>
</dbReference>
<accession>A0A2H0W133</accession>
<dbReference type="GO" id="GO:0140359">
    <property type="term" value="F:ABC-type transporter activity"/>
    <property type="evidence" value="ECO:0007669"/>
    <property type="project" value="InterPro"/>
</dbReference>
<dbReference type="PIRSF" id="PIRSF006648">
    <property type="entry name" value="DrrB"/>
    <property type="match status" value="1"/>
</dbReference>
<dbReference type="EMBL" id="PEZZ01000024">
    <property type="protein sequence ID" value="PIS05054.1"/>
    <property type="molecule type" value="Genomic_DNA"/>
</dbReference>
<feature type="transmembrane region" description="Helical" evidence="5">
    <location>
        <begin position="59"/>
        <end position="77"/>
    </location>
</feature>
<evidence type="ECO:0000313" key="7">
    <source>
        <dbReference type="EMBL" id="PIS05054.1"/>
    </source>
</evidence>
<comment type="caution">
    <text evidence="7">The sequence shown here is derived from an EMBL/GenBank/DDBJ whole genome shotgun (WGS) entry which is preliminary data.</text>
</comment>
<feature type="transmembrane region" description="Helical" evidence="5">
    <location>
        <begin position="140"/>
        <end position="165"/>
    </location>
</feature>
<sequence>MRNKINYRGAYTIFKWQVLRFLKFPTQTLASPVITTTLYFVVFGYSIGNRVGEIDGISYIKFIVPGLIMMSLLMNAYTSPSSNILLSKVLNTLVDVLSAPISALEFLVAYSLAGAVRGIVVAIVIYIVSLFFAGFTITSWFYLFGFLILTSWSFAIIGVIAGVWASRFEQVFLLPTYVITPLTFLGGVFYSIKMIPPILQKVSLFNPIFYMIDGLRYSFYGIYDVPPLRSLIFVFFAWAVLFAIAYHVISKGYKLKT</sequence>
<dbReference type="PRINTS" id="PR00164">
    <property type="entry name" value="ABC2TRNSPORT"/>
</dbReference>
<dbReference type="InterPro" id="IPR000412">
    <property type="entry name" value="ABC_2_transport"/>
</dbReference>
<keyword evidence="2 5" id="KW-0812">Transmembrane</keyword>
<dbReference type="NCBIfam" id="NF011648">
    <property type="entry name" value="PRK15066.1"/>
    <property type="match status" value="1"/>
</dbReference>
<keyword evidence="5" id="KW-0813">Transport</keyword>
<feature type="transmembrane region" description="Helical" evidence="5">
    <location>
        <begin position="229"/>
        <end position="249"/>
    </location>
</feature>
<comment type="subcellular location">
    <subcellularLocation>
        <location evidence="5">Cell membrane</location>
        <topology evidence="5">Multi-pass membrane protein</topology>
    </subcellularLocation>
    <subcellularLocation>
        <location evidence="1">Membrane</location>
        <topology evidence="1">Multi-pass membrane protein</topology>
    </subcellularLocation>
</comment>
<dbReference type="PROSITE" id="PS51012">
    <property type="entry name" value="ABC_TM2"/>
    <property type="match status" value="1"/>
</dbReference>
<organism evidence="7 8">
    <name type="scientific">Candidatus Buchananbacteria bacterium CG10_big_fil_rev_8_21_14_0_10_42_9</name>
    <dbReference type="NCBI Taxonomy" id="1974526"/>
    <lineage>
        <taxon>Bacteria</taxon>
        <taxon>Candidatus Buchananiibacteriota</taxon>
    </lineage>
</organism>
<reference evidence="8" key="1">
    <citation type="submission" date="2017-09" db="EMBL/GenBank/DDBJ databases">
        <title>Depth-based differentiation of microbial function through sediment-hosted aquifers and enrichment of novel symbionts in the deep terrestrial subsurface.</title>
        <authorList>
            <person name="Probst A.J."/>
            <person name="Ladd B."/>
            <person name="Jarett J.K."/>
            <person name="Geller-Mcgrath D.E."/>
            <person name="Sieber C.M.K."/>
            <person name="Emerson J.B."/>
            <person name="Anantharaman K."/>
            <person name="Thomas B.C."/>
            <person name="Malmstrom R."/>
            <person name="Stieglmeier M."/>
            <person name="Klingl A."/>
            <person name="Woyke T."/>
            <person name="Ryan C.M."/>
            <person name="Banfield J.F."/>
        </authorList>
    </citation>
    <scope>NUCLEOTIDE SEQUENCE [LARGE SCALE GENOMIC DNA]</scope>
</reference>
<feature type="transmembrane region" description="Helical" evidence="5">
    <location>
        <begin position="29"/>
        <end position="47"/>
    </location>
</feature>
<comment type="similarity">
    <text evidence="5">Belongs to the ABC-2 integral membrane protein family.</text>
</comment>
<evidence type="ECO:0000256" key="2">
    <source>
        <dbReference type="ARBA" id="ARBA00022692"/>
    </source>
</evidence>
<gene>
    <name evidence="7" type="ORF">COT81_03285</name>
</gene>
<evidence type="ECO:0000313" key="8">
    <source>
        <dbReference type="Proteomes" id="UP000230935"/>
    </source>
</evidence>
<feature type="transmembrane region" description="Helical" evidence="5">
    <location>
        <begin position="115"/>
        <end position="133"/>
    </location>
</feature>
<proteinExistence type="inferred from homology"/>
<dbReference type="PANTHER" id="PTHR43332">
    <property type="entry name" value="INNER MEMBRANE TRANSPORT PERMEASE YADH-RELATED"/>
    <property type="match status" value="1"/>
</dbReference>
<dbReference type="GO" id="GO:0043190">
    <property type="term" value="C:ATP-binding cassette (ABC) transporter complex"/>
    <property type="evidence" value="ECO:0007669"/>
    <property type="project" value="InterPro"/>
</dbReference>
<name>A0A2H0W133_9BACT</name>
<protein>
    <recommendedName>
        <fullName evidence="5">Transport permease protein</fullName>
    </recommendedName>
</protein>
<dbReference type="InterPro" id="IPR052522">
    <property type="entry name" value="ABC-2_transport_permease"/>
</dbReference>
<keyword evidence="4 5" id="KW-0472">Membrane</keyword>
<keyword evidence="3 5" id="KW-1133">Transmembrane helix</keyword>
<dbReference type="Pfam" id="PF01061">
    <property type="entry name" value="ABC2_membrane"/>
    <property type="match status" value="1"/>
</dbReference>